<feature type="transmembrane region" description="Helical" evidence="8">
    <location>
        <begin position="12"/>
        <end position="31"/>
    </location>
</feature>
<dbReference type="GO" id="GO:0005886">
    <property type="term" value="C:plasma membrane"/>
    <property type="evidence" value="ECO:0007669"/>
    <property type="project" value="UniProtKB-SubCell"/>
</dbReference>
<keyword evidence="3" id="KW-0813">Transport</keyword>
<evidence type="ECO:0000256" key="4">
    <source>
        <dbReference type="ARBA" id="ARBA00022475"/>
    </source>
</evidence>
<evidence type="ECO:0000256" key="2">
    <source>
        <dbReference type="ARBA" id="ARBA00010735"/>
    </source>
</evidence>
<dbReference type="AlphaFoldDB" id="A0A1Y4T3I1"/>
<evidence type="ECO:0000313" key="10">
    <source>
        <dbReference type="Proteomes" id="UP000195305"/>
    </source>
</evidence>
<comment type="similarity">
    <text evidence="2">Belongs to the AzlC family.</text>
</comment>
<dbReference type="Pfam" id="PF03591">
    <property type="entry name" value="AzlC"/>
    <property type="match status" value="1"/>
</dbReference>
<proteinExistence type="inferred from homology"/>
<feature type="transmembrane region" description="Helical" evidence="8">
    <location>
        <begin position="38"/>
        <end position="61"/>
    </location>
</feature>
<dbReference type="EMBL" id="NFLJ01000006">
    <property type="protein sequence ID" value="OUQ35781.1"/>
    <property type="molecule type" value="Genomic_DNA"/>
</dbReference>
<reference evidence="9 10" key="1">
    <citation type="journal article" date="2018" name="BMC Genomics">
        <title>Whole genome sequencing and function prediction of 133 gut anaerobes isolated from chicken caecum in pure cultures.</title>
        <authorList>
            <person name="Medvecky M."/>
            <person name="Cejkova D."/>
            <person name="Polansky O."/>
            <person name="Karasova D."/>
            <person name="Kubasova T."/>
            <person name="Cizek A."/>
            <person name="Rychlik I."/>
        </authorList>
    </citation>
    <scope>NUCLEOTIDE SEQUENCE [LARGE SCALE GENOMIC DNA]</scope>
    <source>
        <strain evidence="9 10">An13</strain>
    </source>
</reference>
<evidence type="ECO:0000256" key="1">
    <source>
        <dbReference type="ARBA" id="ARBA00004651"/>
    </source>
</evidence>
<gene>
    <name evidence="9" type="ORF">B5E75_03095</name>
</gene>
<dbReference type="Proteomes" id="UP000195305">
    <property type="component" value="Unassembled WGS sequence"/>
</dbReference>
<dbReference type="GO" id="GO:1903785">
    <property type="term" value="P:L-valine transmembrane transport"/>
    <property type="evidence" value="ECO:0007669"/>
    <property type="project" value="TreeGrafter"/>
</dbReference>
<organism evidence="9 10">
    <name type="scientific">Massilimicrobiota timonensis</name>
    <dbReference type="NCBI Taxonomy" id="1776392"/>
    <lineage>
        <taxon>Bacteria</taxon>
        <taxon>Bacillati</taxon>
        <taxon>Bacillota</taxon>
        <taxon>Erysipelotrichia</taxon>
        <taxon>Erysipelotrichales</taxon>
        <taxon>Erysipelotrichaceae</taxon>
        <taxon>Massilimicrobiota</taxon>
    </lineage>
</organism>
<evidence type="ECO:0000256" key="8">
    <source>
        <dbReference type="SAM" id="Phobius"/>
    </source>
</evidence>
<evidence type="ECO:0000256" key="6">
    <source>
        <dbReference type="ARBA" id="ARBA00022989"/>
    </source>
</evidence>
<evidence type="ECO:0000256" key="3">
    <source>
        <dbReference type="ARBA" id="ARBA00022448"/>
    </source>
</evidence>
<comment type="subcellular location">
    <subcellularLocation>
        <location evidence="1">Cell membrane</location>
        <topology evidence="1">Multi-pass membrane protein</topology>
    </subcellularLocation>
</comment>
<feature type="transmembrane region" description="Helical" evidence="8">
    <location>
        <begin position="190"/>
        <end position="221"/>
    </location>
</feature>
<evidence type="ECO:0000313" key="9">
    <source>
        <dbReference type="EMBL" id="OUQ35781.1"/>
    </source>
</evidence>
<dbReference type="OrthoDB" id="3181706at2"/>
<accession>A0A1Y4T3I1</accession>
<dbReference type="PANTHER" id="PTHR34979">
    <property type="entry name" value="INNER MEMBRANE PROTEIN YGAZ"/>
    <property type="match status" value="1"/>
</dbReference>
<dbReference type="PANTHER" id="PTHR34979:SF1">
    <property type="entry name" value="INNER MEMBRANE PROTEIN YGAZ"/>
    <property type="match status" value="1"/>
</dbReference>
<feature type="transmembrane region" description="Helical" evidence="8">
    <location>
        <begin position="67"/>
        <end position="89"/>
    </location>
</feature>
<name>A0A1Y4T3I1_9FIRM</name>
<keyword evidence="4" id="KW-1003">Cell membrane</keyword>
<keyword evidence="6 8" id="KW-1133">Transmembrane helix</keyword>
<dbReference type="InterPro" id="IPR011606">
    <property type="entry name" value="Brnchd-chn_aa_trnsp_permease"/>
</dbReference>
<feature type="transmembrane region" description="Helical" evidence="8">
    <location>
        <begin position="127"/>
        <end position="154"/>
    </location>
</feature>
<evidence type="ECO:0000256" key="7">
    <source>
        <dbReference type="ARBA" id="ARBA00023136"/>
    </source>
</evidence>
<protein>
    <submittedName>
        <fullName evidence="9">Branched-chain amino acid ABC transporter permease</fullName>
    </submittedName>
</protein>
<keyword evidence="10" id="KW-1185">Reference proteome</keyword>
<keyword evidence="7 8" id="KW-0472">Membrane</keyword>
<evidence type="ECO:0000256" key="5">
    <source>
        <dbReference type="ARBA" id="ARBA00022692"/>
    </source>
</evidence>
<sequence>MMKRTMKEALIASIPVMMGYIVLGMAFGMLLESKGYSFIYALAMSVFIYAGSMQFVAINLLTSGATLINVAIMTLLINARHLVYGLSMIKKFEDMGKLKPYMIFSLTDETYSLLVSAKTPKGCLPQYYMFFISFFDQCYWVIGSLIGSIVGSLLTINTTGLDFAMTALFVVIVVDQYLNSTKHLYTYIGFGISIVCLLIFGSDAFIIPSMIGIILSLIYVYEKGGKENAWDYTD</sequence>
<keyword evidence="5 8" id="KW-0812">Transmembrane</keyword>
<comment type="caution">
    <text evidence="9">The sequence shown here is derived from an EMBL/GenBank/DDBJ whole genome shotgun (WGS) entry which is preliminary data.</text>
</comment>